<evidence type="ECO:0000313" key="1">
    <source>
        <dbReference type="EMBL" id="GAF91536.1"/>
    </source>
</evidence>
<gene>
    <name evidence="1" type="ORF">S01H1_27656</name>
</gene>
<protein>
    <submittedName>
        <fullName evidence="1">Uncharacterized protein</fullName>
    </submittedName>
</protein>
<name>X0TWI3_9ZZZZ</name>
<dbReference type="AlphaFoldDB" id="X0TWI3"/>
<reference evidence="1" key="1">
    <citation type="journal article" date="2014" name="Front. Microbiol.">
        <title>High frequency of phylogenetically diverse reductive dehalogenase-homologous genes in deep subseafloor sedimentary metagenomes.</title>
        <authorList>
            <person name="Kawai M."/>
            <person name="Futagami T."/>
            <person name="Toyoda A."/>
            <person name="Takaki Y."/>
            <person name="Nishi S."/>
            <person name="Hori S."/>
            <person name="Arai W."/>
            <person name="Tsubouchi T."/>
            <person name="Morono Y."/>
            <person name="Uchiyama I."/>
            <person name="Ito T."/>
            <person name="Fujiyama A."/>
            <person name="Inagaki F."/>
            <person name="Takami H."/>
        </authorList>
    </citation>
    <scope>NUCLEOTIDE SEQUENCE</scope>
    <source>
        <strain evidence="1">Expedition CK06-06</strain>
    </source>
</reference>
<organism evidence="1">
    <name type="scientific">marine sediment metagenome</name>
    <dbReference type="NCBI Taxonomy" id="412755"/>
    <lineage>
        <taxon>unclassified sequences</taxon>
        <taxon>metagenomes</taxon>
        <taxon>ecological metagenomes</taxon>
    </lineage>
</organism>
<accession>X0TWI3</accession>
<proteinExistence type="predicted"/>
<dbReference type="EMBL" id="BARS01016860">
    <property type="protein sequence ID" value="GAF91536.1"/>
    <property type="molecule type" value="Genomic_DNA"/>
</dbReference>
<sequence length="77" mass="9306">MITKALLDEWKRQAEKDGNLDEYEYHLGMVREPFPYRQWKRKKATLDKIQARDDYDDLSHDNPVIVFETQLCQELGY</sequence>
<comment type="caution">
    <text evidence="1">The sequence shown here is derived from an EMBL/GenBank/DDBJ whole genome shotgun (WGS) entry which is preliminary data.</text>
</comment>